<dbReference type="InterPro" id="IPR009097">
    <property type="entry name" value="Cyclic_Pdiesterase"/>
</dbReference>
<keyword evidence="1" id="KW-0436">Ligase</keyword>
<sequence length="305" mass="34582">MKSVMESVDTRNKLEDLSEVNIIPGENPYDALIQSCNNHVAEIQSLYATHRLTRNLQQQRKFLSADFSELIIDPVLLRLERPSVEPGFRDPRHCLVFWARPPEHILKLASHVQSLLQKAAPNLWLMPTHRMHMTTLELAHSRTSDEIAGLVSAIRPAIPSLANLTFTHRARLVRPMVSYDLSATALSFVPAAGEDDGYTYHHLRRDLFEAVKKTGVEIGSRYVVPSAHITLGRYLDQDDHATAPVRQKWIQAIEEVNKWLETEVWDSVDGEFNGEWVVGQERGLEVREGTLWYGGGRTLMVGEGF</sequence>
<gene>
    <name evidence="1" type="ORF">B0T20DRAFT_402296</name>
</gene>
<organism evidence="1 2">
    <name type="scientific">Sordaria brevicollis</name>
    <dbReference type="NCBI Taxonomy" id="83679"/>
    <lineage>
        <taxon>Eukaryota</taxon>
        <taxon>Fungi</taxon>
        <taxon>Dikarya</taxon>
        <taxon>Ascomycota</taxon>
        <taxon>Pezizomycotina</taxon>
        <taxon>Sordariomycetes</taxon>
        <taxon>Sordariomycetidae</taxon>
        <taxon>Sordariales</taxon>
        <taxon>Sordariaceae</taxon>
        <taxon>Sordaria</taxon>
    </lineage>
</organism>
<comment type="caution">
    <text evidence="1">The sequence shown here is derived from an EMBL/GenBank/DDBJ whole genome shotgun (WGS) entry which is preliminary data.</text>
</comment>
<dbReference type="Proteomes" id="UP001281003">
    <property type="component" value="Unassembled WGS sequence"/>
</dbReference>
<evidence type="ECO:0000313" key="2">
    <source>
        <dbReference type="Proteomes" id="UP001281003"/>
    </source>
</evidence>
<reference evidence="1" key="2">
    <citation type="submission" date="2023-07" db="EMBL/GenBank/DDBJ databases">
        <authorList>
            <consortium name="Lawrence Berkeley National Laboratory"/>
            <person name="Haridas S."/>
            <person name="Hensen N."/>
            <person name="Bonometti L."/>
            <person name="Westerberg I."/>
            <person name="Brannstrom I.O."/>
            <person name="Guillou S."/>
            <person name="Cros-Aarteil S."/>
            <person name="Calhoun S."/>
            <person name="Kuo A."/>
            <person name="Mondo S."/>
            <person name="Pangilinan J."/>
            <person name="Riley R."/>
            <person name="LaButti K."/>
            <person name="Andreopoulos B."/>
            <person name="Lipzen A."/>
            <person name="Chen C."/>
            <person name="Yanf M."/>
            <person name="Daum C."/>
            <person name="Ng V."/>
            <person name="Clum A."/>
            <person name="Steindorff A."/>
            <person name="Ohm R."/>
            <person name="Martin F."/>
            <person name="Silar P."/>
            <person name="Natvig D."/>
            <person name="Lalanne C."/>
            <person name="Gautier V."/>
            <person name="Ament-velasquez S.L."/>
            <person name="Kruys A."/>
            <person name="Hutchinson M.I."/>
            <person name="Powell A.J."/>
            <person name="Barry K."/>
            <person name="Miller A.N."/>
            <person name="Grigoriev I.V."/>
            <person name="Debuchy R."/>
            <person name="Gladieux P."/>
            <person name="Thoren M.H."/>
            <person name="Johannesson H."/>
        </authorList>
    </citation>
    <scope>NUCLEOTIDE SEQUENCE</scope>
    <source>
        <strain evidence="1">FGSC 1904</strain>
    </source>
</reference>
<reference evidence="1" key="1">
    <citation type="journal article" date="2023" name="Mol. Phylogenet. Evol.">
        <title>Genome-scale phylogeny and comparative genomics of the fungal order Sordariales.</title>
        <authorList>
            <person name="Hensen N."/>
            <person name="Bonometti L."/>
            <person name="Westerberg I."/>
            <person name="Brannstrom I.O."/>
            <person name="Guillou S."/>
            <person name="Cros-Aarteil S."/>
            <person name="Calhoun S."/>
            <person name="Haridas S."/>
            <person name="Kuo A."/>
            <person name="Mondo S."/>
            <person name="Pangilinan J."/>
            <person name="Riley R."/>
            <person name="LaButti K."/>
            <person name="Andreopoulos B."/>
            <person name="Lipzen A."/>
            <person name="Chen C."/>
            <person name="Yan M."/>
            <person name="Daum C."/>
            <person name="Ng V."/>
            <person name="Clum A."/>
            <person name="Steindorff A."/>
            <person name="Ohm R.A."/>
            <person name="Martin F."/>
            <person name="Silar P."/>
            <person name="Natvig D.O."/>
            <person name="Lalanne C."/>
            <person name="Gautier V."/>
            <person name="Ament-Velasquez S.L."/>
            <person name="Kruys A."/>
            <person name="Hutchinson M.I."/>
            <person name="Powell A.J."/>
            <person name="Barry K."/>
            <person name="Miller A.N."/>
            <person name="Grigoriev I.V."/>
            <person name="Debuchy R."/>
            <person name="Gladieux P."/>
            <person name="Hiltunen Thoren M."/>
            <person name="Johannesson H."/>
        </authorList>
    </citation>
    <scope>NUCLEOTIDE SEQUENCE</scope>
    <source>
        <strain evidence="1">FGSC 1904</strain>
    </source>
</reference>
<accession>A0AAE0PKH2</accession>
<protein>
    <submittedName>
        <fullName evidence="1">RNA ligase/cyclic nucleotide phosphodiesterase</fullName>
    </submittedName>
</protein>
<proteinExistence type="predicted"/>
<dbReference type="AlphaFoldDB" id="A0AAE0PKH2"/>
<dbReference type="PROSITE" id="PS50007">
    <property type="entry name" value="PIPLC_X_DOMAIN"/>
    <property type="match status" value="1"/>
</dbReference>
<name>A0AAE0PKH2_SORBR</name>
<dbReference type="EMBL" id="JAUTDP010000002">
    <property type="protein sequence ID" value="KAK3401656.1"/>
    <property type="molecule type" value="Genomic_DNA"/>
</dbReference>
<keyword evidence="2" id="KW-1185">Reference proteome</keyword>
<evidence type="ECO:0000313" key="1">
    <source>
        <dbReference type="EMBL" id="KAK3401656.1"/>
    </source>
</evidence>
<dbReference type="GO" id="GO:0016874">
    <property type="term" value="F:ligase activity"/>
    <property type="evidence" value="ECO:0007669"/>
    <property type="project" value="UniProtKB-KW"/>
</dbReference>
<dbReference type="Gene3D" id="3.90.1140.10">
    <property type="entry name" value="Cyclic phosphodiesterase"/>
    <property type="match status" value="1"/>
</dbReference>
<dbReference type="SUPFAM" id="SSF55144">
    <property type="entry name" value="LigT-like"/>
    <property type="match status" value="1"/>
</dbReference>